<dbReference type="GO" id="GO:0016887">
    <property type="term" value="F:ATP hydrolysis activity"/>
    <property type="evidence" value="ECO:0007669"/>
    <property type="project" value="InterPro"/>
</dbReference>
<comment type="similarity">
    <text evidence="1">Belongs to the ABC transporter superfamily.</text>
</comment>
<dbReference type="PANTHER" id="PTHR42734:SF17">
    <property type="entry name" value="METAL TRANSPORT SYSTEM ATP-BINDING PROTEIN TM_0124-RELATED"/>
    <property type="match status" value="1"/>
</dbReference>
<sequence>MIEMKNVTAFQRDNKVFDNLNITIEAGEKVAILGPNGAGKSTFLKLITREIYPVVKDDSHISLFGRQRFSLVELRQHIGMVSQDLQDDYTPYTTAFEVILSGFLGAIGQHDHLQATAEQHQIAEQTLARLGMADYHDTMFQRLSTGQKRRLLVGRALIHNPDLLIFDEPSNGLDIGAAAGLLKLMRDYCTPQHSLLLTTHHIDEIIPEINRVILIQKGRVLADGPKQEVLTSAILSEMYGLPVELHQHNGWYRLWLE</sequence>
<dbReference type="InterPro" id="IPR050153">
    <property type="entry name" value="Metal_Ion_Import_ABC"/>
</dbReference>
<organism evidence="6 7">
    <name type="scientific">Proteobacteria bacterium 228</name>
    <dbReference type="NCBI Taxonomy" id="2083153"/>
    <lineage>
        <taxon>Bacteria</taxon>
        <taxon>Pseudomonadati</taxon>
        <taxon>Pseudomonadota</taxon>
    </lineage>
</organism>
<keyword evidence="2" id="KW-0813">Transport</keyword>
<evidence type="ECO:0000256" key="3">
    <source>
        <dbReference type="ARBA" id="ARBA00022741"/>
    </source>
</evidence>
<reference evidence="6 7" key="1">
    <citation type="submission" date="2018-02" db="EMBL/GenBank/DDBJ databases">
        <title>novel marine gammaproteobacteria from coastal saline agro ecosystem.</title>
        <authorList>
            <person name="Krishnan R."/>
            <person name="Ramesh Kumar N."/>
        </authorList>
    </citation>
    <scope>NUCLEOTIDE SEQUENCE [LARGE SCALE GENOMIC DNA]</scope>
    <source>
        <strain evidence="6 7">228</strain>
    </source>
</reference>
<proteinExistence type="inferred from homology"/>
<feature type="domain" description="ABC transporter" evidence="5">
    <location>
        <begin position="2"/>
        <end position="242"/>
    </location>
</feature>
<accession>A0A2S5KUU6</accession>
<dbReference type="SMART" id="SM00382">
    <property type="entry name" value="AAA"/>
    <property type="match status" value="1"/>
</dbReference>
<dbReference type="PANTHER" id="PTHR42734">
    <property type="entry name" value="METAL TRANSPORT SYSTEM ATP-BINDING PROTEIN TM_0124-RELATED"/>
    <property type="match status" value="1"/>
</dbReference>
<dbReference type="Proteomes" id="UP000238196">
    <property type="component" value="Unassembled WGS sequence"/>
</dbReference>
<dbReference type="InterPro" id="IPR027417">
    <property type="entry name" value="P-loop_NTPase"/>
</dbReference>
<gene>
    <name evidence="6" type="ORF">C4K68_05545</name>
</gene>
<evidence type="ECO:0000256" key="2">
    <source>
        <dbReference type="ARBA" id="ARBA00022448"/>
    </source>
</evidence>
<dbReference type="PROSITE" id="PS50893">
    <property type="entry name" value="ABC_TRANSPORTER_2"/>
    <property type="match status" value="1"/>
</dbReference>
<dbReference type="SUPFAM" id="SSF52540">
    <property type="entry name" value="P-loop containing nucleoside triphosphate hydrolases"/>
    <property type="match status" value="1"/>
</dbReference>
<dbReference type="Gene3D" id="3.40.50.300">
    <property type="entry name" value="P-loop containing nucleotide triphosphate hydrolases"/>
    <property type="match status" value="1"/>
</dbReference>
<dbReference type="OrthoDB" id="24472at2"/>
<keyword evidence="3" id="KW-0547">Nucleotide-binding</keyword>
<protein>
    <submittedName>
        <fullName evidence="6">Molybdenum ABC transporter ATP-binding protein</fullName>
    </submittedName>
</protein>
<evidence type="ECO:0000313" key="6">
    <source>
        <dbReference type="EMBL" id="PPC78508.1"/>
    </source>
</evidence>
<comment type="caution">
    <text evidence="6">The sequence shown here is derived from an EMBL/GenBank/DDBJ whole genome shotgun (WGS) entry which is preliminary data.</text>
</comment>
<evidence type="ECO:0000256" key="4">
    <source>
        <dbReference type="ARBA" id="ARBA00022840"/>
    </source>
</evidence>
<evidence type="ECO:0000256" key="1">
    <source>
        <dbReference type="ARBA" id="ARBA00005417"/>
    </source>
</evidence>
<dbReference type="AlphaFoldDB" id="A0A2S5KUU6"/>
<dbReference type="InterPro" id="IPR003593">
    <property type="entry name" value="AAA+_ATPase"/>
</dbReference>
<dbReference type="Pfam" id="PF00005">
    <property type="entry name" value="ABC_tran"/>
    <property type="match status" value="1"/>
</dbReference>
<name>A0A2S5KUU6_9PROT</name>
<dbReference type="GO" id="GO:0005524">
    <property type="term" value="F:ATP binding"/>
    <property type="evidence" value="ECO:0007669"/>
    <property type="project" value="UniProtKB-KW"/>
</dbReference>
<keyword evidence="4 6" id="KW-0067">ATP-binding</keyword>
<evidence type="ECO:0000259" key="5">
    <source>
        <dbReference type="PROSITE" id="PS50893"/>
    </source>
</evidence>
<dbReference type="InterPro" id="IPR003439">
    <property type="entry name" value="ABC_transporter-like_ATP-bd"/>
</dbReference>
<evidence type="ECO:0000313" key="7">
    <source>
        <dbReference type="Proteomes" id="UP000238196"/>
    </source>
</evidence>
<dbReference type="EMBL" id="PRLP01000015">
    <property type="protein sequence ID" value="PPC78508.1"/>
    <property type="molecule type" value="Genomic_DNA"/>
</dbReference>